<keyword evidence="1" id="KW-0175">Coiled coil</keyword>
<feature type="coiled-coil region" evidence="1">
    <location>
        <begin position="565"/>
        <end position="647"/>
    </location>
</feature>
<gene>
    <name evidence="4" type="ORF">PYX00_007334</name>
</gene>
<feature type="compositionally biased region" description="Acidic residues" evidence="2">
    <location>
        <begin position="1600"/>
        <end position="1621"/>
    </location>
</feature>
<organism evidence="4">
    <name type="scientific">Menopon gallinae</name>
    <name type="common">poultry shaft louse</name>
    <dbReference type="NCBI Taxonomy" id="328185"/>
    <lineage>
        <taxon>Eukaryota</taxon>
        <taxon>Metazoa</taxon>
        <taxon>Ecdysozoa</taxon>
        <taxon>Arthropoda</taxon>
        <taxon>Hexapoda</taxon>
        <taxon>Insecta</taxon>
        <taxon>Pterygota</taxon>
        <taxon>Neoptera</taxon>
        <taxon>Paraneoptera</taxon>
        <taxon>Psocodea</taxon>
        <taxon>Troctomorpha</taxon>
        <taxon>Phthiraptera</taxon>
        <taxon>Amblycera</taxon>
        <taxon>Menoponidae</taxon>
        <taxon>Menopon</taxon>
    </lineage>
</organism>
<feature type="coiled-coil region" evidence="1">
    <location>
        <begin position="1024"/>
        <end position="1065"/>
    </location>
</feature>
<evidence type="ECO:0000313" key="4">
    <source>
        <dbReference type="EMBL" id="KAL0269686.1"/>
    </source>
</evidence>
<accession>A0AAW2HIK5</accession>
<feature type="region of interest" description="Disordered" evidence="2">
    <location>
        <begin position="1337"/>
        <end position="1363"/>
    </location>
</feature>
<feature type="coiled-coil region" evidence="1">
    <location>
        <begin position="1108"/>
        <end position="1174"/>
    </location>
</feature>
<sequence>MSTKSSSPSRMSLQTTQTMSLAKTLHVQDQIIEQLRTDHAALREALEVERNNLRDCRFTSDRELKALQRENIQISKLAKQQEMKVEELEKALAYTKEALAAEQKNLKSLEKEHILTVKELKLKNTKECEKSNKQEMLIDQLKSEVEDLKEALESERNATNLLIREHNAEVKMLREEVRTKSTEAYRELKERAIRERDEYREMQEEAEKTYKVLEKDFRDALAAKDEELRKVKMEARLIQKELEDQLRASLKEPTPHLSSSSVTSHDFLSNEKVKRLKNEVAILREQNRKLLNELELLTEEDRMKGIKKDHYFLPFSFQLQTDDNRQVNDTVKIDNQMEVIFNGDKSSRTEVNRLLAEIRGKNRTILKLERELSTAKQTLEKVHRLHDEDVDRLKRRFCEMAAKRPKPKLPMKLAKPCETRSSTHVRDMVRRLQERHQAENEPVVRPRKPAPEEGTQPSRTLEELKSLDQDIERLRKQIEERDKVISALREAAEAKDKKLDQLMTEYTKLQVERVEPECRASMNGDARVQERNLTAFSTSPSPPLCNGELCWTDGFVNKNYHEPVYAQLLNDHTALQKIYNELREKLESKKEDGDARKQETYENGINLIMAEQIRILKEREAQLMSEAEELREQNDLMEFRILELEECRKEEMINEHKHRNEKNIWPERDLEDISDSGVMSLPTSEDLTSDSELGDTIKNYLQTDSAIVPTLFPQIQICNDQSGADFKPKKIVRNAECLQESGIFEDSDVTESADSPTKHTKACQTESILDKAILDIIDSSCDLILSKNKSYLAERQKPAKSDDLTTEISKLSEIQKRIQEKSSESPKSQPQQKHKCPHSNSLHFYEERLRQLEDKLKIYESSGDTKDVLLKKRLEKEIELSHKVKELTEKVSSLEIIKRQIEEERCEFEEAENDSRFQCQRLEVKVQELMEKNSELELEIERQKMMMAGDSNRRKRSKDKTSDVDGSLSMTDATMPAIIAWNMFCLNQTKEELSEHLQSEALLLDEKDPIEYCKAIAYPDTEVFQKLEELISDQKKLRMEYEKAEEEAKQRELDLKRKIEELEGKSMRDREVLDEMTTYLKGLKGQDLTSNSSDSVPSTVDFEMFEEFKRLADNEMKMRRKIDTLERKEQAYLQTLQQADEIWAGMEAEYKKKLAEAEDKVKELEQKKLEETTSKSTAVVQIPSSTTLVEAPSSENNQAKGQVDGLAEAELDAKVKALEEENASLKNLIKFLSDELPLEKSKCEALAIELEVRMEQYVQDKMTIEQLGNDLEERTKNMDKVETALREQISELTEELSVKSKEISNLDVTVSELREEVETLENRVSELVTALHNARLRSHGGSTSSMQATDPRLNDSPGSMSSLCDLPRDSSLLTVKRAKFEGVPEESTDGSELECLTTLTVPDGITDQQTLIERPDDPILTADASVSARTESEMSLGKEHVIREVMYIPEDRQPVTVILSAQIEPGDPVEVFFPALTPCPENVSLQPEPPLTVKVLFGYVNQSVAMDCAAAEEPQTDEGVDVTELSQTNLMLQQTLEKIEEESRLKDLELIELQKTMSEIRKEQQELEAKLMGQQERQVTMDSKATEMEPPTDDSCQSDLQEEVEQEGVEQEEMEQEEVQQEEVHQEQVEEEEEEEEEDDEEEYEESEDGTPEKLITTGGVDDVVEYRPEATMVKHCLDFLQMIRPVLIASAQKIAPSVSNLQVALDNLQNKCRKNTPLFRTMLEGFHENLDIRCCGDVLKRIIPEFAPEANLYEVDELNMYNGRTPEYKLPESDEKKQAPYPRICLPQSALADFSFCSPIIVARKIGPDGLYLKWDTRGLPAFVTGFEIYVNGELHHRVRSATRNQALLSNLDLRLQNTICVYPVSEKGRSRRCSSIVFPDESESKLRS</sequence>
<feature type="coiled-coil region" evidence="1">
    <location>
        <begin position="461"/>
        <end position="512"/>
    </location>
</feature>
<protein>
    <recommendedName>
        <fullName evidence="3">Janus kinase and microtubule-interacting protein C-terminal domain-containing protein</fullName>
    </recommendedName>
</protein>
<dbReference type="EMBL" id="JARGDH010000004">
    <property type="protein sequence ID" value="KAL0269686.1"/>
    <property type="molecule type" value="Genomic_DNA"/>
</dbReference>
<proteinExistence type="predicted"/>
<feature type="region of interest" description="Disordered" evidence="2">
    <location>
        <begin position="433"/>
        <end position="461"/>
    </location>
</feature>
<dbReference type="PANTHER" id="PTHR23159:SF31">
    <property type="entry name" value="CENTROSOME-ASSOCIATED PROTEIN CEP250 ISOFORM X1"/>
    <property type="match status" value="1"/>
</dbReference>
<dbReference type="InterPro" id="IPR031994">
    <property type="entry name" value="JAKMIP_C"/>
</dbReference>
<evidence type="ECO:0000256" key="2">
    <source>
        <dbReference type="SAM" id="MobiDB-lite"/>
    </source>
</evidence>
<feature type="coiled-coil region" evidence="1">
    <location>
        <begin position="1264"/>
        <end position="1337"/>
    </location>
</feature>
<dbReference type="Pfam" id="PF16034">
    <property type="entry name" value="JAKMIP_CC3"/>
    <property type="match status" value="2"/>
</dbReference>
<name>A0AAW2HIK5_9NEOP</name>
<feature type="compositionally biased region" description="Basic and acidic residues" evidence="2">
    <location>
        <begin position="433"/>
        <end position="444"/>
    </location>
</feature>
<feature type="domain" description="Janus kinase and microtubule-interacting protein C-terminal" evidence="3">
    <location>
        <begin position="605"/>
        <end position="650"/>
    </location>
</feature>
<evidence type="ECO:0000256" key="1">
    <source>
        <dbReference type="SAM" id="Coils"/>
    </source>
</evidence>
<comment type="caution">
    <text evidence="4">The sequence shown here is derived from an EMBL/GenBank/DDBJ whole genome shotgun (WGS) entry which is preliminary data.</text>
</comment>
<feature type="compositionally biased region" description="Acidic residues" evidence="2">
    <location>
        <begin position="1629"/>
        <end position="1650"/>
    </location>
</feature>
<feature type="coiled-coil region" evidence="1">
    <location>
        <begin position="273"/>
        <end position="300"/>
    </location>
</feature>
<evidence type="ECO:0000259" key="3">
    <source>
        <dbReference type="Pfam" id="PF16034"/>
    </source>
</evidence>
<feature type="coiled-coil region" evidence="1">
    <location>
        <begin position="1208"/>
        <end position="1235"/>
    </location>
</feature>
<feature type="coiled-coil region" evidence="1">
    <location>
        <begin position="32"/>
        <end position="248"/>
    </location>
</feature>
<feature type="region of interest" description="Disordered" evidence="2">
    <location>
        <begin position="1570"/>
        <end position="1656"/>
    </location>
</feature>
<feature type="coiled-coil region" evidence="1">
    <location>
        <begin position="351"/>
        <end position="385"/>
    </location>
</feature>
<feature type="region of interest" description="Disordered" evidence="2">
    <location>
        <begin position="817"/>
        <end position="840"/>
    </location>
</feature>
<feature type="region of interest" description="Disordered" evidence="2">
    <location>
        <begin position="949"/>
        <end position="968"/>
    </location>
</feature>
<feature type="coiled-coil region" evidence="1">
    <location>
        <begin position="842"/>
        <end position="946"/>
    </location>
</feature>
<dbReference type="PANTHER" id="PTHR23159">
    <property type="entry name" value="CENTROSOMAL PROTEIN 2"/>
    <property type="match status" value="1"/>
</dbReference>
<reference evidence="4" key="1">
    <citation type="journal article" date="2024" name="Gigascience">
        <title>Chromosome-level genome of the poultry shaft louse Menopon gallinae provides insight into the host-switching and adaptive evolution of parasitic lice.</title>
        <authorList>
            <person name="Xu Y."/>
            <person name="Ma L."/>
            <person name="Liu S."/>
            <person name="Liang Y."/>
            <person name="Liu Q."/>
            <person name="He Z."/>
            <person name="Tian L."/>
            <person name="Duan Y."/>
            <person name="Cai W."/>
            <person name="Li H."/>
            <person name="Song F."/>
        </authorList>
    </citation>
    <scope>NUCLEOTIDE SEQUENCE</scope>
    <source>
        <strain evidence="4">Cailab_2023a</strain>
    </source>
</reference>
<feature type="domain" description="Janus kinase and microtubule-interacting protein C-terminal" evidence="3">
    <location>
        <begin position="480"/>
        <end position="602"/>
    </location>
</feature>